<reference evidence="10 11" key="1">
    <citation type="submission" date="2018-08" db="EMBL/GenBank/DDBJ databases">
        <title>A genome reference for cultivated species of the human gut microbiota.</title>
        <authorList>
            <person name="Zou Y."/>
            <person name="Xue W."/>
            <person name="Luo G."/>
        </authorList>
    </citation>
    <scope>NUCLEOTIDE SEQUENCE [LARGE SCALE GENOMIC DNA]</scope>
    <source>
        <strain evidence="10 11">AM25-6</strain>
    </source>
</reference>
<dbReference type="Pfam" id="PF20730">
    <property type="entry name" value="YetF_N"/>
    <property type="match status" value="1"/>
</dbReference>
<dbReference type="GO" id="GO:0005886">
    <property type="term" value="C:plasma membrane"/>
    <property type="evidence" value="ECO:0007669"/>
    <property type="project" value="UniProtKB-SubCell"/>
</dbReference>
<dbReference type="InterPro" id="IPR048454">
    <property type="entry name" value="YetF_N"/>
</dbReference>
<dbReference type="EMBL" id="QUSM01000003">
    <property type="protein sequence ID" value="RGD74593.1"/>
    <property type="molecule type" value="Genomic_DNA"/>
</dbReference>
<dbReference type="Gene3D" id="3.30.240.20">
    <property type="entry name" value="bsu07140 like domains"/>
    <property type="match status" value="2"/>
</dbReference>
<evidence type="ECO:0000259" key="9">
    <source>
        <dbReference type="Pfam" id="PF20730"/>
    </source>
</evidence>
<organism evidence="10 11">
    <name type="scientific">Anaerofustis stercorihominis</name>
    <dbReference type="NCBI Taxonomy" id="214853"/>
    <lineage>
        <taxon>Bacteria</taxon>
        <taxon>Bacillati</taxon>
        <taxon>Bacillota</taxon>
        <taxon>Clostridia</taxon>
        <taxon>Eubacteriales</taxon>
        <taxon>Eubacteriaceae</taxon>
        <taxon>Anaerofustis</taxon>
    </lineage>
</organism>
<dbReference type="AlphaFoldDB" id="A0A3E3DZD0"/>
<sequence>MEDIMDNVLDASFFVLWRAALSALVIFLLTKLTGPRQITQLTFLDYIMGITIGNLAAEMSVNSDIPWYSPVIAMALYTLISITTAYITDKSIQGRKLLTGIPTLLVFKGKIIEKNLNKNKFDINDLLTQLRIKGYFDLSNVEYAIMETTGDISILPKENYRPTILKDISVPTTQSSLSANVIIDGNIMEANLRNMKKDRKWLDNQVSSRGYKIKDVILMTLDSEDNINIQLKNQNIKDDEDNYFL</sequence>
<feature type="transmembrane region" description="Helical" evidence="7">
    <location>
        <begin position="12"/>
        <end position="29"/>
    </location>
</feature>
<feature type="domain" description="YetF-like N-terminal transmembrane" evidence="9">
    <location>
        <begin position="21"/>
        <end position="87"/>
    </location>
</feature>
<name>A0A3E3DZD0_9FIRM</name>
<evidence type="ECO:0000256" key="6">
    <source>
        <dbReference type="ARBA" id="ARBA00023136"/>
    </source>
</evidence>
<evidence type="ECO:0000256" key="3">
    <source>
        <dbReference type="ARBA" id="ARBA00022475"/>
    </source>
</evidence>
<evidence type="ECO:0000256" key="4">
    <source>
        <dbReference type="ARBA" id="ARBA00022692"/>
    </source>
</evidence>
<evidence type="ECO:0000256" key="5">
    <source>
        <dbReference type="ARBA" id="ARBA00022989"/>
    </source>
</evidence>
<dbReference type="Pfam" id="PF04239">
    <property type="entry name" value="DUF421"/>
    <property type="match status" value="1"/>
</dbReference>
<proteinExistence type="inferred from homology"/>
<evidence type="ECO:0000256" key="7">
    <source>
        <dbReference type="SAM" id="Phobius"/>
    </source>
</evidence>
<evidence type="ECO:0000256" key="1">
    <source>
        <dbReference type="ARBA" id="ARBA00004651"/>
    </source>
</evidence>
<evidence type="ECO:0000313" key="11">
    <source>
        <dbReference type="Proteomes" id="UP000261212"/>
    </source>
</evidence>
<evidence type="ECO:0000313" key="10">
    <source>
        <dbReference type="EMBL" id="RGD74593.1"/>
    </source>
</evidence>
<dbReference type="InterPro" id="IPR007353">
    <property type="entry name" value="DUF421"/>
</dbReference>
<accession>A0A3E3DZD0</accession>
<keyword evidence="3" id="KW-1003">Cell membrane</keyword>
<feature type="transmembrane region" description="Helical" evidence="7">
    <location>
        <begin position="67"/>
        <end position="87"/>
    </location>
</feature>
<comment type="similarity">
    <text evidence="2">Belongs to the UPF0702 family.</text>
</comment>
<comment type="caution">
    <text evidence="10">The sequence shown here is derived from an EMBL/GenBank/DDBJ whole genome shotgun (WGS) entry which is preliminary data.</text>
</comment>
<keyword evidence="6 7" id="KW-0472">Membrane</keyword>
<evidence type="ECO:0000259" key="8">
    <source>
        <dbReference type="Pfam" id="PF04239"/>
    </source>
</evidence>
<protein>
    <submittedName>
        <fullName evidence="10">DUF421 domain-containing protein</fullName>
    </submittedName>
</protein>
<keyword evidence="4 7" id="KW-0812">Transmembrane</keyword>
<dbReference type="PANTHER" id="PTHR34582:SF6">
    <property type="entry name" value="UPF0702 TRANSMEMBRANE PROTEIN YCAP"/>
    <property type="match status" value="1"/>
</dbReference>
<comment type="subcellular location">
    <subcellularLocation>
        <location evidence="1">Cell membrane</location>
        <topology evidence="1">Multi-pass membrane protein</topology>
    </subcellularLocation>
</comment>
<gene>
    <name evidence="10" type="ORF">DW687_07495</name>
</gene>
<feature type="domain" description="YetF C-terminal" evidence="8">
    <location>
        <begin position="93"/>
        <end position="221"/>
    </location>
</feature>
<dbReference type="Proteomes" id="UP000261212">
    <property type="component" value="Unassembled WGS sequence"/>
</dbReference>
<dbReference type="InterPro" id="IPR023090">
    <property type="entry name" value="UPF0702_alpha/beta_dom_sf"/>
</dbReference>
<dbReference type="PANTHER" id="PTHR34582">
    <property type="entry name" value="UPF0702 TRANSMEMBRANE PROTEIN YCAP"/>
    <property type="match status" value="1"/>
</dbReference>
<evidence type="ECO:0000256" key="2">
    <source>
        <dbReference type="ARBA" id="ARBA00006448"/>
    </source>
</evidence>
<keyword evidence="5 7" id="KW-1133">Transmembrane helix</keyword>